<feature type="domain" description="U-box" evidence="7">
    <location>
        <begin position="410"/>
        <end position="484"/>
    </location>
</feature>
<evidence type="ECO:0000256" key="5">
    <source>
        <dbReference type="ARBA" id="ARBA00022786"/>
    </source>
</evidence>
<evidence type="ECO:0000256" key="4">
    <source>
        <dbReference type="ARBA" id="ARBA00022679"/>
    </source>
</evidence>
<evidence type="ECO:0000259" key="7">
    <source>
        <dbReference type="PROSITE" id="PS51698"/>
    </source>
</evidence>
<evidence type="ECO:0000256" key="3">
    <source>
        <dbReference type="ARBA" id="ARBA00012483"/>
    </source>
</evidence>
<keyword evidence="5" id="KW-0833">Ubl conjugation pathway</keyword>
<dbReference type="PANTHER" id="PTHR46573">
    <property type="entry name" value="WD REPEAT, SAM AND U-BOX DOMAIN-CONTAINING PROTEIN 1"/>
    <property type="match status" value="1"/>
</dbReference>
<reference evidence="8 9" key="1">
    <citation type="submission" date="2024-04" db="EMBL/GenBank/DDBJ databases">
        <title>Genome assembly C_amara_ONT_v2.</title>
        <authorList>
            <person name="Yant L."/>
            <person name="Moore C."/>
            <person name="Slenker M."/>
        </authorList>
    </citation>
    <scope>NUCLEOTIDE SEQUENCE [LARGE SCALE GENOMIC DNA]</scope>
    <source>
        <tissue evidence="8">Leaf</tissue>
    </source>
</reference>
<dbReference type="Gene3D" id="3.30.40.10">
    <property type="entry name" value="Zinc/RING finger domain, C3HC4 (zinc finger)"/>
    <property type="match status" value="1"/>
</dbReference>
<comment type="caution">
    <text evidence="8">The sequence shown here is derived from an EMBL/GenBank/DDBJ whole genome shotgun (WGS) entry which is preliminary data.</text>
</comment>
<dbReference type="Gene3D" id="1.25.40.180">
    <property type="match status" value="1"/>
</dbReference>
<dbReference type="SUPFAM" id="SSF48371">
    <property type="entry name" value="ARM repeat"/>
    <property type="match status" value="1"/>
</dbReference>
<proteinExistence type="predicted"/>
<dbReference type="InterPro" id="IPR013083">
    <property type="entry name" value="Znf_RING/FYVE/PHD"/>
</dbReference>
<comment type="catalytic activity">
    <reaction evidence="1">
        <text>S-ubiquitinyl-[E2 ubiquitin-conjugating enzyme]-L-cysteine + [acceptor protein]-L-lysine = [E2 ubiquitin-conjugating enzyme]-L-cysteine + N(6)-ubiquitinyl-[acceptor protein]-L-lysine.</text>
        <dbReference type="EC" id="2.3.2.27"/>
    </reaction>
</comment>
<dbReference type="InterPro" id="IPR016024">
    <property type="entry name" value="ARM-type_fold"/>
</dbReference>
<evidence type="ECO:0000256" key="2">
    <source>
        <dbReference type="ARBA" id="ARBA00004906"/>
    </source>
</evidence>
<evidence type="ECO:0000256" key="6">
    <source>
        <dbReference type="SAM" id="Coils"/>
    </source>
</evidence>
<organism evidence="8 9">
    <name type="scientific">Cardamine amara subsp. amara</name>
    <dbReference type="NCBI Taxonomy" id="228776"/>
    <lineage>
        <taxon>Eukaryota</taxon>
        <taxon>Viridiplantae</taxon>
        <taxon>Streptophyta</taxon>
        <taxon>Embryophyta</taxon>
        <taxon>Tracheophyta</taxon>
        <taxon>Spermatophyta</taxon>
        <taxon>Magnoliopsida</taxon>
        <taxon>eudicotyledons</taxon>
        <taxon>Gunneridae</taxon>
        <taxon>Pentapetalae</taxon>
        <taxon>rosids</taxon>
        <taxon>malvids</taxon>
        <taxon>Brassicales</taxon>
        <taxon>Brassicaceae</taxon>
        <taxon>Cardamineae</taxon>
        <taxon>Cardamine</taxon>
    </lineage>
</organism>
<dbReference type="SMART" id="SM00543">
    <property type="entry name" value="MIF4G"/>
    <property type="match status" value="1"/>
</dbReference>
<dbReference type="AlphaFoldDB" id="A0ABD1BWR3"/>
<dbReference type="InterPro" id="IPR003890">
    <property type="entry name" value="MIF4G-like_typ-3"/>
</dbReference>
<dbReference type="Proteomes" id="UP001558713">
    <property type="component" value="Unassembled WGS sequence"/>
</dbReference>
<dbReference type="InterPro" id="IPR052085">
    <property type="entry name" value="WD-SAM-U-box"/>
</dbReference>
<keyword evidence="4" id="KW-0808">Transferase</keyword>
<comment type="pathway">
    <text evidence="2">Protein modification; protein ubiquitination.</text>
</comment>
<dbReference type="Pfam" id="PF04564">
    <property type="entry name" value="U-box"/>
    <property type="match status" value="1"/>
</dbReference>
<protein>
    <recommendedName>
        <fullName evidence="3">RING-type E3 ubiquitin transferase</fullName>
        <ecNumber evidence="3">2.3.2.27</ecNumber>
    </recommendedName>
</protein>
<evidence type="ECO:0000313" key="8">
    <source>
        <dbReference type="EMBL" id="KAL1221476.1"/>
    </source>
</evidence>
<name>A0ABD1BWR3_CARAN</name>
<gene>
    <name evidence="8" type="ORF">V5N11_035612</name>
</gene>
<accession>A0ABD1BWR3</accession>
<dbReference type="SMART" id="SM00504">
    <property type="entry name" value="Ubox"/>
    <property type="match status" value="1"/>
</dbReference>
<dbReference type="GO" id="GO:0061630">
    <property type="term" value="F:ubiquitin protein ligase activity"/>
    <property type="evidence" value="ECO:0007669"/>
    <property type="project" value="UniProtKB-EC"/>
</dbReference>
<dbReference type="PANTHER" id="PTHR46573:SF1">
    <property type="entry name" value="WD REPEAT, SAM AND U-BOX DOMAIN-CONTAINING PROTEIN 1"/>
    <property type="match status" value="1"/>
</dbReference>
<keyword evidence="6" id="KW-0175">Coiled coil</keyword>
<keyword evidence="9" id="KW-1185">Reference proteome</keyword>
<feature type="coiled-coil region" evidence="6">
    <location>
        <begin position="213"/>
        <end position="408"/>
    </location>
</feature>
<evidence type="ECO:0000313" key="9">
    <source>
        <dbReference type="Proteomes" id="UP001558713"/>
    </source>
</evidence>
<dbReference type="EMBL" id="JBANAX010000127">
    <property type="protein sequence ID" value="KAL1221476.1"/>
    <property type="molecule type" value="Genomic_DNA"/>
</dbReference>
<dbReference type="PROSITE" id="PS51698">
    <property type="entry name" value="U_BOX"/>
    <property type="match status" value="1"/>
</dbReference>
<dbReference type="CDD" id="cd16655">
    <property type="entry name" value="RING-Ubox_WDSUB1-like"/>
    <property type="match status" value="1"/>
</dbReference>
<dbReference type="EC" id="2.3.2.27" evidence="3"/>
<dbReference type="InterPro" id="IPR003613">
    <property type="entry name" value="Ubox_domain"/>
</dbReference>
<sequence>MDSRRSFNYVSSIEENRVLAKSKSLLNWLTQRNFDKIKDEIVLTVKASPSASILKSLASIIFDMAMVENSYVLFARLCVELFHELPPLPSDESHGQITTFERQFLRKCQNELENSSPKTDIQPLVYVDESHFWRFIKTVRVLAEVFKNKLTTETTRKSIIQVLMNPIFPPDRNIDAMNFFLASIGKLADFKFSVQSSRAVELESSYSEEVRLRKEVQDALAKTKEEVEMMERLLKSYKEEQGKLQLQAQALEQKYDTELQLRKETETILAIELVRIENLKRQVETLENERDDMRLKAEEFESKYNCELVLRKDSEIALDKERKEVEEMNQRLETCLGEQESLTSQVRAWQDMYEQESRLRKETEDTLSREKKELELVKGLHELYRLQADAMREERDNALKKVQEIEEKREPPASFLCPITQEVMKDPHITADGFTYEAEAIKKWFNTGHKTSPWTNLNLSHLTLVRNHALRSAIEDWFKPTGSQ</sequence>
<evidence type="ECO:0000256" key="1">
    <source>
        <dbReference type="ARBA" id="ARBA00000900"/>
    </source>
</evidence>
<dbReference type="SUPFAM" id="SSF57850">
    <property type="entry name" value="RING/U-box"/>
    <property type="match status" value="1"/>
</dbReference>